<sequence length="24" mass="2791">MWLGRLELLTVLVLLHPRTWAGTD</sequence>
<dbReference type="AlphaFoldDB" id="A0A381X9X2"/>
<accession>A0A381X9X2</accession>
<organism evidence="1">
    <name type="scientific">marine metagenome</name>
    <dbReference type="NCBI Taxonomy" id="408172"/>
    <lineage>
        <taxon>unclassified sequences</taxon>
        <taxon>metagenomes</taxon>
        <taxon>ecological metagenomes</taxon>
    </lineage>
</organism>
<evidence type="ECO:0000313" key="1">
    <source>
        <dbReference type="EMBL" id="SVA61033.1"/>
    </source>
</evidence>
<name>A0A381X9X2_9ZZZZ</name>
<reference evidence="1" key="1">
    <citation type="submission" date="2018-05" db="EMBL/GenBank/DDBJ databases">
        <authorList>
            <person name="Lanie J.A."/>
            <person name="Ng W.-L."/>
            <person name="Kazmierczak K.M."/>
            <person name="Andrzejewski T.M."/>
            <person name="Davidsen T.M."/>
            <person name="Wayne K.J."/>
            <person name="Tettelin H."/>
            <person name="Glass J.I."/>
            <person name="Rusch D."/>
            <person name="Podicherti R."/>
            <person name="Tsui H.-C.T."/>
            <person name="Winkler M.E."/>
        </authorList>
    </citation>
    <scope>NUCLEOTIDE SEQUENCE</scope>
</reference>
<dbReference type="EMBL" id="UINC01014282">
    <property type="protein sequence ID" value="SVA61033.1"/>
    <property type="molecule type" value="Genomic_DNA"/>
</dbReference>
<proteinExistence type="predicted"/>
<gene>
    <name evidence="1" type="ORF">METZ01_LOCUS113887</name>
</gene>
<protein>
    <submittedName>
        <fullName evidence="1">Uncharacterized protein</fullName>
    </submittedName>
</protein>